<organism evidence="1 2">
    <name type="scientific">Choristoneura fumiferana</name>
    <name type="common">Spruce budworm moth</name>
    <name type="synonym">Archips fumiferana</name>
    <dbReference type="NCBI Taxonomy" id="7141"/>
    <lineage>
        <taxon>Eukaryota</taxon>
        <taxon>Metazoa</taxon>
        <taxon>Ecdysozoa</taxon>
        <taxon>Arthropoda</taxon>
        <taxon>Hexapoda</taxon>
        <taxon>Insecta</taxon>
        <taxon>Pterygota</taxon>
        <taxon>Neoptera</taxon>
        <taxon>Endopterygota</taxon>
        <taxon>Lepidoptera</taxon>
        <taxon>Glossata</taxon>
        <taxon>Ditrysia</taxon>
        <taxon>Tortricoidea</taxon>
        <taxon>Tortricidae</taxon>
        <taxon>Tortricinae</taxon>
        <taxon>Choristoneura</taxon>
    </lineage>
</organism>
<name>A0ACC0JBI4_CHOFU</name>
<gene>
    <name evidence="1" type="ORF">MSG28_009545</name>
</gene>
<dbReference type="EMBL" id="CM046116">
    <property type="protein sequence ID" value="KAI8421492.1"/>
    <property type="molecule type" value="Genomic_DNA"/>
</dbReference>
<reference evidence="1 2" key="1">
    <citation type="journal article" date="2022" name="Genome Biol. Evol.">
        <title>The Spruce Budworm Genome: Reconstructing the Evolutionary History of Antifreeze Proteins.</title>
        <authorList>
            <person name="Beliveau C."/>
            <person name="Gagne P."/>
            <person name="Picq S."/>
            <person name="Vernygora O."/>
            <person name="Keeling C.I."/>
            <person name="Pinkney K."/>
            <person name="Doucet D."/>
            <person name="Wen F."/>
            <person name="Johnston J.S."/>
            <person name="Maaroufi H."/>
            <person name="Boyle B."/>
            <person name="Laroche J."/>
            <person name="Dewar K."/>
            <person name="Juretic N."/>
            <person name="Blackburn G."/>
            <person name="Nisole A."/>
            <person name="Brunet B."/>
            <person name="Brandao M."/>
            <person name="Lumley L."/>
            <person name="Duan J."/>
            <person name="Quan G."/>
            <person name="Lucarotti C.J."/>
            <person name="Roe A.D."/>
            <person name="Sperling F.A.H."/>
            <person name="Levesque R.C."/>
            <person name="Cusson M."/>
        </authorList>
    </citation>
    <scope>NUCLEOTIDE SEQUENCE [LARGE SCALE GENOMIC DNA]</scope>
    <source>
        <strain evidence="1">Glfc:IPQL:Cfum</strain>
    </source>
</reference>
<dbReference type="Proteomes" id="UP001064048">
    <property type="component" value="Chromosome 16"/>
</dbReference>
<evidence type="ECO:0000313" key="1">
    <source>
        <dbReference type="EMBL" id="KAI8421492.1"/>
    </source>
</evidence>
<proteinExistence type="predicted"/>
<comment type="caution">
    <text evidence="1">The sequence shown here is derived from an EMBL/GenBank/DDBJ whole genome shotgun (WGS) entry which is preliminary data.</text>
</comment>
<keyword evidence="2" id="KW-1185">Reference proteome</keyword>
<evidence type="ECO:0000313" key="2">
    <source>
        <dbReference type="Proteomes" id="UP001064048"/>
    </source>
</evidence>
<sequence>MIGNKINKNYINIPNHKKKTPSKRPSCGIDPSTLGHYLSVQSEKFVGKAASDAASALLQVPWRWEGASVSEQVASYTSTRTIFHGIKLLPFGLYYIAYVEVVDYCRGLEEHATRRLPQHAHYAPPLCSRDCLTKLTPAHNYPHFYCYNKLQAASEKPLLRRIRQETQRGATRLGGCRNMRITCHRSVAAELSVKRCARMCCEEYVCFLALDAYLPTFGVGSADGVGELFAFPPRENVSSYVTALEDKMLPSIRTVFPVNELAEFNYVHDNGPIHKARILNDWFHQYPKVVRNPEHSPLHSPLSDFELPHPIVSAHVNKETLRKETSFHVTKPGTVDLSVKCDSVKRYKEFMLLRRKMTIAKYTPAPKNAATAMTSPVEPASVRLPQPSPGSQVWNIKKETYISPMKSTLLGSVAFARFIANSPYSFDGFPKPIGIRHEPASVNKEGGAIPPYTPPRWKRSKRKLRQRR</sequence>
<accession>A0ACC0JBI4</accession>
<protein>
    <submittedName>
        <fullName evidence="1">Uncharacterized protein</fullName>
    </submittedName>
</protein>